<evidence type="ECO:0000313" key="8">
    <source>
        <dbReference type="EMBL" id="RRB11686.1"/>
    </source>
</evidence>
<dbReference type="PANTHER" id="PTHR43690">
    <property type="entry name" value="NARDILYSIN"/>
    <property type="match status" value="1"/>
</dbReference>
<evidence type="ECO:0000256" key="1">
    <source>
        <dbReference type="ARBA" id="ARBA00007261"/>
    </source>
</evidence>
<proteinExistence type="inferred from homology"/>
<evidence type="ECO:0000256" key="2">
    <source>
        <dbReference type="ARBA" id="ARBA00022670"/>
    </source>
</evidence>
<organism evidence="8 9">
    <name type="scientific">Larkinella knui</name>
    <dbReference type="NCBI Taxonomy" id="2025310"/>
    <lineage>
        <taxon>Bacteria</taxon>
        <taxon>Pseudomonadati</taxon>
        <taxon>Bacteroidota</taxon>
        <taxon>Cytophagia</taxon>
        <taxon>Cytophagales</taxon>
        <taxon>Spirosomataceae</taxon>
        <taxon>Larkinella</taxon>
    </lineage>
</organism>
<dbReference type="GO" id="GO:0008237">
    <property type="term" value="F:metallopeptidase activity"/>
    <property type="evidence" value="ECO:0007669"/>
    <property type="project" value="UniProtKB-KW"/>
</dbReference>
<keyword evidence="3" id="KW-0378">Hydrolase</keyword>
<evidence type="ECO:0000256" key="5">
    <source>
        <dbReference type="ARBA" id="ARBA00023049"/>
    </source>
</evidence>
<dbReference type="EMBL" id="RQJP01000005">
    <property type="protein sequence ID" value="RRB11686.1"/>
    <property type="molecule type" value="Genomic_DNA"/>
</dbReference>
<dbReference type="PANTHER" id="PTHR43690:SF17">
    <property type="entry name" value="PROTEIN YHJJ"/>
    <property type="match status" value="1"/>
</dbReference>
<dbReference type="Pfam" id="PF00675">
    <property type="entry name" value="Peptidase_M16"/>
    <property type="match status" value="1"/>
</dbReference>
<dbReference type="AlphaFoldDB" id="A0A3P1CF17"/>
<evidence type="ECO:0000313" key="9">
    <source>
        <dbReference type="Proteomes" id="UP000274271"/>
    </source>
</evidence>
<dbReference type="Proteomes" id="UP000274271">
    <property type="component" value="Unassembled WGS sequence"/>
</dbReference>
<name>A0A3P1CF17_9BACT</name>
<sequence>MIRFEHFVLDNGLTVYVHEDPTSPMATVNILYNVGSRDEDAGKTGFAHLFEHLMFGGSRNIPSYDEPLQKVGGENNAFTSPDITNYYITLPSANLETAFWLESDRMMGLSFDPTVLDVQQKVVIEEFKQRYLNQPYGDVWLKLRPLAYKVHPYQWATIGKDISHIENATLDDVKDFFYTHYLPNNAVMVVGGNVTLEQVKQLSRKWFEPIPAGKTHVRHLPQEPVQTEARFLETVADVPLNALYKVYHMPGRFSDDYYRADLLSDVLGRGKSSRLYQKLLKEQALFTGISAHSTSSLDPGLLVISGSLNQGVSLEEADAAIESVVDEVISQTMAEEELTKVKNQAEATLVFSEIELLNRAMNLAYAANAGNADWVNQETERIQAITPDDIQSIAQKLLRKENSSTLYYRAA</sequence>
<dbReference type="InterPro" id="IPR050626">
    <property type="entry name" value="Peptidase_M16"/>
</dbReference>
<dbReference type="Gene3D" id="3.30.830.10">
    <property type="entry name" value="Metalloenzyme, LuxS/M16 peptidase-like"/>
    <property type="match status" value="2"/>
</dbReference>
<evidence type="ECO:0000256" key="3">
    <source>
        <dbReference type="ARBA" id="ARBA00022801"/>
    </source>
</evidence>
<protein>
    <submittedName>
        <fullName evidence="8">Insulinase family protein</fullName>
    </submittedName>
</protein>
<gene>
    <name evidence="8" type="ORF">EHT87_24780</name>
</gene>
<keyword evidence="4" id="KW-0862">Zinc</keyword>
<evidence type="ECO:0000259" key="7">
    <source>
        <dbReference type="Pfam" id="PF05193"/>
    </source>
</evidence>
<evidence type="ECO:0000256" key="4">
    <source>
        <dbReference type="ARBA" id="ARBA00022833"/>
    </source>
</evidence>
<accession>A0A3P1CF17</accession>
<feature type="domain" description="Peptidase M16 C-terminal" evidence="7">
    <location>
        <begin position="168"/>
        <end position="344"/>
    </location>
</feature>
<keyword evidence="5" id="KW-0482">Metalloprotease</keyword>
<dbReference type="Pfam" id="PF05193">
    <property type="entry name" value="Peptidase_M16_C"/>
    <property type="match status" value="1"/>
</dbReference>
<keyword evidence="9" id="KW-1185">Reference proteome</keyword>
<dbReference type="InterPro" id="IPR011765">
    <property type="entry name" value="Pept_M16_N"/>
</dbReference>
<keyword evidence="2" id="KW-0645">Protease</keyword>
<dbReference type="RefSeq" id="WP_124909353.1">
    <property type="nucleotide sequence ID" value="NZ_RQJP01000005.1"/>
</dbReference>
<feature type="domain" description="Peptidase M16 N-terminal" evidence="6">
    <location>
        <begin position="15"/>
        <end position="129"/>
    </location>
</feature>
<dbReference type="OrthoDB" id="9811314at2"/>
<comment type="caution">
    <text evidence="8">The sequence shown here is derived from an EMBL/GenBank/DDBJ whole genome shotgun (WGS) entry which is preliminary data.</text>
</comment>
<reference evidence="8 9" key="1">
    <citation type="submission" date="2018-11" db="EMBL/GenBank/DDBJ databases">
        <authorList>
            <person name="Zhou Z."/>
            <person name="Wang G."/>
        </authorList>
    </citation>
    <scope>NUCLEOTIDE SEQUENCE [LARGE SCALE GENOMIC DNA]</scope>
    <source>
        <strain evidence="8 9">KCTC42998</strain>
    </source>
</reference>
<dbReference type="InterPro" id="IPR007863">
    <property type="entry name" value="Peptidase_M16_C"/>
</dbReference>
<dbReference type="InterPro" id="IPR011249">
    <property type="entry name" value="Metalloenz_LuxS/M16"/>
</dbReference>
<comment type="similarity">
    <text evidence="1">Belongs to the peptidase M16 family.</text>
</comment>
<dbReference type="GO" id="GO:0046872">
    <property type="term" value="F:metal ion binding"/>
    <property type="evidence" value="ECO:0007669"/>
    <property type="project" value="InterPro"/>
</dbReference>
<dbReference type="GO" id="GO:0006508">
    <property type="term" value="P:proteolysis"/>
    <property type="evidence" value="ECO:0007669"/>
    <property type="project" value="UniProtKB-KW"/>
</dbReference>
<dbReference type="SUPFAM" id="SSF63411">
    <property type="entry name" value="LuxS/MPP-like metallohydrolase"/>
    <property type="match status" value="2"/>
</dbReference>
<evidence type="ECO:0000259" key="6">
    <source>
        <dbReference type="Pfam" id="PF00675"/>
    </source>
</evidence>